<dbReference type="AlphaFoldDB" id="A0A4R3JCI1"/>
<dbReference type="Pfam" id="PF00271">
    <property type="entry name" value="Helicase_C"/>
    <property type="match status" value="1"/>
</dbReference>
<dbReference type="EMBL" id="SLZW01000003">
    <property type="protein sequence ID" value="TCS63658.1"/>
    <property type="molecule type" value="Genomic_DNA"/>
</dbReference>
<dbReference type="OrthoDB" id="9807155at2"/>
<keyword evidence="4" id="KW-0067">ATP-binding</keyword>
<dbReference type="InterPro" id="IPR055206">
    <property type="entry name" value="DEXQc_SUV3"/>
</dbReference>
<feature type="domain" description="Helicase C-terminal" evidence="6">
    <location>
        <begin position="159"/>
        <end position="309"/>
    </location>
</feature>
<accession>A0A4R3JCI1</accession>
<gene>
    <name evidence="7" type="ORF">EDD55_103281</name>
</gene>
<keyword evidence="8" id="KW-1185">Reference proteome</keyword>
<dbReference type="SUPFAM" id="SSF52540">
    <property type="entry name" value="P-loop containing nucleoside triphosphate hydrolases"/>
    <property type="match status" value="2"/>
</dbReference>
<feature type="compositionally biased region" description="Polar residues" evidence="5">
    <location>
        <begin position="844"/>
        <end position="854"/>
    </location>
</feature>
<name>A0A4R3JCI1_9PROT</name>
<dbReference type="PANTHER" id="PTHR12131">
    <property type="entry name" value="ATP-DEPENDENT RNA AND DNA HELICASE"/>
    <property type="match status" value="1"/>
</dbReference>
<protein>
    <submittedName>
        <fullName evidence="7">ATP-dependent RNA helicase SUPV3L1/SUV3</fullName>
    </submittedName>
</protein>
<sequence>MHIETSRLRDNLKAVLGPTNTGKTHLAMERMLAHASGMIGFPLRLLARENYDRAVKIKGRGQVALITGEEKILPKGARYFLCTVESMPTDRPLDFVGIDEIQLCADPERGHIFTQRLLHARGLKETMFMGADTMRPALGALLDDISFISRPRFSALGYAGRKKITRLAPRSAVVTFSLADVYALGEMMRRHRGGAALVMGALSPRTRNAQVEMFQSGEVDYLIATDAVGMGLNMDVDHVALAATGKFDGRIRRRLSVAELAQIAGRAGRHMNDGTFGTTMAADRLSAEEVEQIENHNFAPVRTLFWRNAALRFSSLDALLHSLRDVPDRPGLVRAREAHDERALITLAKDAVLRDIAHTPAAVHLLWDVCRIPDFQKIMSDAHAQLLGQLFRHLAGPAGRLPGSWMNERVARLDRLDGDIDTLLGRISQIRTWTYVSHQTGWLDDPIGWQERTRSIENNLSDTLHERLTQRFVDRRSAVLMRPMTDQDHIDTHIADDGAVEVEGHFIGHLRGFRFTADANEHDGAARALDHAATRILRARVKERVSALTLDDDAQFSFTPQGRILWRGDAVGAVKAGPAALKPQAFALTSDLLDSPEREKIRTRLALWLETTLNTRMKPLLTALDSDLKGPARGLVFQLAEQLGSLDREGVEEQIKAIEREERREMRRLGVRLGRQMVYMPELLKPAAMEMRLMLWAVRESLLSPPPPPPPGRVSVPFDRAQPRGYYDAVGFRRAGPLALRIDMLERICELSWSLLRDGDGAFSLSADLMSLAGCGPEEMDAILHDIGFVAIEDKYTLKHLRHKVRKALKAAAEASTTQNDDATQAPDVMTAPVPDGTMPTPASGDTGTPASEQGEQKPSASPAPPGDGAQTPPPSADGKTAHKKKPGGRSKVKKSRKGAPHPASRRDEQAKPTVDPDSPFAKLLELKLKK</sequence>
<dbReference type="Gene3D" id="3.40.50.300">
    <property type="entry name" value="P-loop containing nucleotide triphosphate hydrolases"/>
    <property type="match status" value="2"/>
</dbReference>
<keyword evidence="2" id="KW-0378">Hydrolase</keyword>
<keyword evidence="1" id="KW-0547">Nucleotide-binding</keyword>
<dbReference type="Proteomes" id="UP000295304">
    <property type="component" value="Unassembled WGS sequence"/>
</dbReference>
<organism evidence="7 8">
    <name type="scientific">Varunaivibrio sulfuroxidans</name>
    <dbReference type="NCBI Taxonomy" id="1773489"/>
    <lineage>
        <taxon>Bacteria</taxon>
        <taxon>Pseudomonadati</taxon>
        <taxon>Pseudomonadota</taxon>
        <taxon>Alphaproteobacteria</taxon>
        <taxon>Rhodospirillales</taxon>
        <taxon>Magnetovibrionaceae</taxon>
        <taxon>Varunaivibrio</taxon>
    </lineage>
</organism>
<evidence type="ECO:0000256" key="5">
    <source>
        <dbReference type="SAM" id="MobiDB-lite"/>
    </source>
</evidence>
<evidence type="ECO:0000313" key="7">
    <source>
        <dbReference type="EMBL" id="TCS63658.1"/>
    </source>
</evidence>
<dbReference type="PANTHER" id="PTHR12131:SF1">
    <property type="entry name" value="ATP-DEPENDENT RNA HELICASE SUPV3L1, MITOCHONDRIAL-RELATED"/>
    <property type="match status" value="1"/>
</dbReference>
<evidence type="ECO:0000259" key="6">
    <source>
        <dbReference type="PROSITE" id="PS51194"/>
    </source>
</evidence>
<proteinExistence type="predicted"/>
<evidence type="ECO:0000256" key="2">
    <source>
        <dbReference type="ARBA" id="ARBA00022801"/>
    </source>
</evidence>
<comment type="caution">
    <text evidence="7">The sequence shown here is derived from an EMBL/GenBank/DDBJ whole genome shotgun (WGS) entry which is preliminary data.</text>
</comment>
<dbReference type="GO" id="GO:0016787">
    <property type="term" value="F:hydrolase activity"/>
    <property type="evidence" value="ECO:0007669"/>
    <property type="project" value="UniProtKB-KW"/>
</dbReference>
<feature type="compositionally biased region" description="Basic residues" evidence="5">
    <location>
        <begin position="882"/>
        <end position="900"/>
    </location>
</feature>
<keyword evidence="3 7" id="KW-0347">Helicase</keyword>
<evidence type="ECO:0000256" key="4">
    <source>
        <dbReference type="ARBA" id="ARBA00022840"/>
    </source>
</evidence>
<dbReference type="PROSITE" id="PS51194">
    <property type="entry name" value="HELICASE_CTER"/>
    <property type="match status" value="1"/>
</dbReference>
<evidence type="ECO:0000313" key="8">
    <source>
        <dbReference type="Proteomes" id="UP000295304"/>
    </source>
</evidence>
<dbReference type="InterPro" id="IPR027417">
    <property type="entry name" value="P-loop_NTPase"/>
</dbReference>
<feature type="compositionally biased region" description="Pro residues" evidence="5">
    <location>
        <begin position="862"/>
        <end position="876"/>
    </location>
</feature>
<dbReference type="InterPro" id="IPR050699">
    <property type="entry name" value="RNA-DNA_Helicase"/>
</dbReference>
<dbReference type="GO" id="GO:0004386">
    <property type="term" value="F:helicase activity"/>
    <property type="evidence" value="ECO:0007669"/>
    <property type="project" value="UniProtKB-KW"/>
</dbReference>
<reference evidence="7 8" key="1">
    <citation type="submission" date="2019-03" db="EMBL/GenBank/DDBJ databases">
        <title>Genomic Encyclopedia of Type Strains, Phase IV (KMG-IV): sequencing the most valuable type-strain genomes for metagenomic binning, comparative biology and taxonomic classification.</title>
        <authorList>
            <person name="Goeker M."/>
        </authorList>
    </citation>
    <scope>NUCLEOTIDE SEQUENCE [LARGE SCALE GENOMIC DNA]</scope>
    <source>
        <strain evidence="7 8">DSM 101688</strain>
    </source>
</reference>
<dbReference type="GO" id="GO:0005524">
    <property type="term" value="F:ATP binding"/>
    <property type="evidence" value="ECO:0007669"/>
    <property type="project" value="UniProtKB-KW"/>
</dbReference>
<dbReference type="RefSeq" id="WP_132938619.1">
    <property type="nucleotide sequence ID" value="NZ_CP119676.1"/>
</dbReference>
<dbReference type="SMART" id="SM00490">
    <property type="entry name" value="HELICc"/>
    <property type="match status" value="1"/>
</dbReference>
<dbReference type="Pfam" id="PF22527">
    <property type="entry name" value="DEXQc_Suv3"/>
    <property type="match status" value="1"/>
</dbReference>
<dbReference type="InterPro" id="IPR001650">
    <property type="entry name" value="Helicase_C-like"/>
</dbReference>
<feature type="region of interest" description="Disordered" evidence="5">
    <location>
        <begin position="815"/>
        <end position="931"/>
    </location>
</feature>
<evidence type="ECO:0000256" key="1">
    <source>
        <dbReference type="ARBA" id="ARBA00022741"/>
    </source>
</evidence>
<evidence type="ECO:0000256" key="3">
    <source>
        <dbReference type="ARBA" id="ARBA00022806"/>
    </source>
</evidence>